<evidence type="ECO:0000256" key="1">
    <source>
        <dbReference type="SAM" id="Phobius"/>
    </source>
</evidence>
<dbReference type="Proteomes" id="UP001201985">
    <property type="component" value="Unassembled WGS sequence"/>
</dbReference>
<feature type="transmembrane region" description="Helical" evidence="1">
    <location>
        <begin position="121"/>
        <end position="145"/>
    </location>
</feature>
<comment type="caution">
    <text evidence="2">The sequence shown here is derived from an EMBL/GenBank/DDBJ whole genome shotgun (WGS) entry which is preliminary data.</text>
</comment>
<dbReference type="RefSeq" id="WP_202910618.1">
    <property type="nucleotide sequence ID" value="NZ_JALBUU010000004.1"/>
</dbReference>
<evidence type="ECO:0000313" key="2">
    <source>
        <dbReference type="EMBL" id="MCI0752727.1"/>
    </source>
</evidence>
<keyword evidence="1" id="KW-0812">Transmembrane</keyword>
<reference evidence="2 3" key="1">
    <citation type="submission" date="2022-03" db="EMBL/GenBank/DDBJ databases">
        <title>Complete genome analysis of Roseomonas KG 17.1 : a prolific producer of plant growth promoters.</title>
        <authorList>
            <person name="Saadouli I."/>
            <person name="Najjari A."/>
            <person name="Mosbah A."/>
            <person name="Ouzari H.I."/>
        </authorList>
    </citation>
    <scope>NUCLEOTIDE SEQUENCE [LARGE SCALE GENOMIC DNA]</scope>
    <source>
        <strain evidence="2 3">KG17-1</strain>
    </source>
</reference>
<gene>
    <name evidence="2" type="ORF">MON41_02965</name>
</gene>
<protein>
    <submittedName>
        <fullName evidence="2">VUT family protein</fullName>
    </submittedName>
</protein>
<keyword evidence="1" id="KW-1133">Transmembrane helix</keyword>
<feature type="transmembrane region" description="Helical" evidence="1">
    <location>
        <begin position="74"/>
        <end position="90"/>
    </location>
</feature>
<feature type="transmembrane region" description="Helical" evidence="1">
    <location>
        <begin position="151"/>
        <end position="172"/>
    </location>
</feature>
<feature type="transmembrane region" description="Helical" evidence="1">
    <location>
        <begin position="96"/>
        <end position="114"/>
    </location>
</feature>
<feature type="transmembrane region" description="Helical" evidence="1">
    <location>
        <begin position="41"/>
        <end position="62"/>
    </location>
</feature>
<name>A0ABS9W0A3_9PROT</name>
<organism evidence="2 3">
    <name type="scientific">Teichococcus vastitatis</name>
    <dbReference type="NCBI Taxonomy" id="2307076"/>
    <lineage>
        <taxon>Bacteria</taxon>
        <taxon>Pseudomonadati</taxon>
        <taxon>Pseudomonadota</taxon>
        <taxon>Alphaproteobacteria</taxon>
        <taxon>Acetobacterales</taxon>
        <taxon>Roseomonadaceae</taxon>
        <taxon>Roseomonas</taxon>
    </lineage>
</organism>
<evidence type="ECO:0000313" key="3">
    <source>
        <dbReference type="Proteomes" id="UP001201985"/>
    </source>
</evidence>
<keyword evidence="3" id="KW-1185">Reference proteome</keyword>
<proteinExistence type="predicted"/>
<dbReference type="EMBL" id="JALBUU010000004">
    <property type="protein sequence ID" value="MCI0752727.1"/>
    <property type="molecule type" value="Genomic_DNA"/>
</dbReference>
<dbReference type="InterPro" id="IPR003744">
    <property type="entry name" value="YhhQ"/>
</dbReference>
<keyword evidence="1" id="KW-0472">Membrane</keyword>
<dbReference type="Pfam" id="PF02592">
    <property type="entry name" value="Vut_1"/>
    <property type="match status" value="1"/>
</dbReference>
<sequence>MTRPRLEGLLALTAFGLTIPAANWLIGNAGTVCVPQGPCLIPVAPGVMAPSGVLMIGLALVLRDLVQRRLGLGWAWLAVAAGTALSALLAPPSLVLASSAAFLLSETADLLVYTPLQRRNLVLAVLASGIVGLVVDSVFFLLIAFGDLGYLPGQVLGKLWMVLLALPLAACLRRADARRGLLPA</sequence>
<accession>A0ABS9W0A3</accession>